<dbReference type="Pfam" id="PF07683">
    <property type="entry name" value="CobW_C"/>
    <property type="match status" value="1"/>
</dbReference>
<dbReference type="SMART" id="SM00833">
    <property type="entry name" value="CobW_C"/>
    <property type="match status" value="1"/>
</dbReference>
<feature type="domain" description="CobW C-terminal" evidence="1">
    <location>
        <begin position="239"/>
        <end position="329"/>
    </location>
</feature>
<protein>
    <submittedName>
        <fullName evidence="2">Unannotated protein</fullName>
    </submittedName>
</protein>
<evidence type="ECO:0000259" key="1">
    <source>
        <dbReference type="SMART" id="SM00833"/>
    </source>
</evidence>
<proteinExistence type="predicted"/>
<dbReference type="PANTHER" id="PTHR43603">
    <property type="entry name" value="COBW DOMAIN-CONTAINING PROTEIN DDB_G0274527"/>
    <property type="match status" value="1"/>
</dbReference>
<dbReference type="Gene3D" id="3.40.50.300">
    <property type="entry name" value="P-loop containing nucleotide triphosphate hydrolases"/>
    <property type="match status" value="1"/>
</dbReference>
<name>A0A6J6U5T6_9ZZZZ</name>
<sequence>MRTPLLVVTGVDPVAMDATMLSLSWDLPTAVAVRHVIDPHSQVLTRTVSDATGVLEREQVQLEHACVSCALREDILPTLERLARDGRWSSIVSGLPIGTEAGQLAHVLGTDSRLARHLRLAAVLAAVGTRDVARDLLSDDLLRERDLHTNPGDDRGVGEVACAQVEAADVVVLDGEGGATEEEQSLVRALARPDAPVVAGATTLDVATLLQSRHDQARTHAWCSPELETVVPGLEDDHVWRLDLCSARPFHPDRLLDQIERLGSGPFRSRGSFWLPTRPGSLLEWSGAGGQLSIGAYTLWGRRTPVTRLVVTGLRDRSEQVPARLAAAFEDILLTPTEALLDRRTWDVAEDGLEPWLGDIRDVA</sequence>
<accession>A0A6J6U5T6</accession>
<organism evidence="2">
    <name type="scientific">freshwater metagenome</name>
    <dbReference type="NCBI Taxonomy" id="449393"/>
    <lineage>
        <taxon>unclassified sequences</taxon>
        <taxon>metagenomes</taxon>
        <taxon>ecological metagenomes</taxon>
    </lineage>
</organism>
<dbReference type="InterPro" id="IPR027417">
    <property type="entry name" value="P-loop_NTPase"/>
</dbReference>
<dbReference type="PANTHER" id="PTHR43603:SF1">
    <property type="entry name" value="ZINC-REGULATED GTPASE METALLOPROTEIN ACTIVATOR 1"/>
    <property type="match status" value="1"/>
</dbReference>
<dbReference type="InterPro" id="IPR051927">
    <property type="entry name" value="Zn_Chap_cDPG_Synth"/>
</dbReference>
<dbReference type="AlphaFoldDB" id="A0A6J6U5T6"/>
<gene>
    <name evidence="2" type="ORF">UFOPK2761_02170</name>
</gene>
<reference evidence="2" key="1">
    <citation type="submission" date="2020-05" db="EMBL/GenBank/DDBJ databases">
        <authorList>
            <person name="Chiriac C."/>
            <person name="Salcher M."/>
            <person name="Ghai R."/>
            <person name="Kavagutti S V."/>
        </authorList>
    </citation>
    <scope>NUCLEOTIDE SEQUENCE</scope>
</reference>
<dbReference type="EMBL" id="CAEZYQ010000017">
    <property type="protein sequence ID" value="CAB4753987.1"/>
    <property type="molecule type" value="Genomic_DNA"/>
</dbReference>
<dbReference type="InterPro" id="IPR011629">
    <property type="entry name" value="CobW-like_C"/>
</dbReference>
<dbReference type="SUPFAM" id="SSF90002">
    <property type="entry name" value="Hypothetical protein YjiA, C-terminal domain"/>
    <property type="match status" value="1"/>
</dbReference>
<evidence type="ECO:0000313" key="2">
    <source>
        <dbReference type="EMBL" id="CAB4753987.1"/>
    </source>
</evidence>